<gene>
    <name evidence="2" type="primary">pimB</name>
    <name evidence="2" type="ORF">Pan216_33630</name>
</gene>
<keyword evidence="2" id="KW-0328">Glycosyltransferase</keyword>
<dbReference type="Pfam" id="PF00534">
    <property type="entry name" value="Glycos_transf_1"/>
    <property type="match status" value="1"/>
</dbReference>
<dbReference type="Gene3D" id="3.40.50.2000">
    <property type="entry name" value="Glycogen Phosphorylase B"/>
    <property type="match status" value="1"/>
</dbReference>
<dbReference type="AlphaFoldDB" id="A0A518B6A1"/>
<evidence type="ECO:0000313" key="2">
    <source>
        <dbReference type="EMBL" id="QDU62496.1"/>
    </source>
</evidence>
<name>A0A518B6A1_9BACT</name>
<dbReference type="KEGG" id="knv:Pan216_33630"/>
<evidence type="ECO:0000313" key="3">
    <source>
        <dbReference type="Proteomes" id="UP000317093"/>
    </source>
</evidence>
<protein>
    <submittedName>
        <fullName evidence="2">GDP-mannose-dependent alpha-(1-6)-phosphatidylinositol monomannoside mannosyltransferase</fullName>
    </submittedName>
</protein>
<dbReference type="Proteomes" id="UP000317093">
    <property type="component" value="Chromosome"/>
</dbReference>
<feature type="domain" description="Glycosyl transferase family 1" evidence="1">
    <location>
        <begin position="193"/>
        <end position="349"/>
    </location>
</feature>
<dbReference type="PANTHER" id="PTHR45947:SF3">
    <property type="entry name" value="SULFOQUINOVOSYL TRANSFERASE SQD2"/>
    <property type="match status" value="1"/>
</dbReference>
<dbReference type="OrthoDB" id="9801609at2"/>
<proteinExistence type="predicted"/>
<accession>A0A518B6A1</accession>
<sequence>MSGGSPRVALVHDWLVGMRGGEKVLEVFANLFPQATIYTLLHKPGSVSQTIESHPIRTSLLQQMPLARDRYRYYLPLLPTFAETMTIEPVDLVISISHCVAKGIVPPEGARHVSYVLSPMRYIYDRYDDYFSQSRSGLLTRTAMSWCRGPLQRWDKRSTKRVDEMVGISEFISERIERIYGRQAGVIHPPVEVERFAQARRASEDYYLIVSALVPYKNVDVAVEAFRGLDRRLVVVGDGPVKEQLEADCPPNVTLKGWVDDEELPSLVAGCRAFIFPNVEDFGIAPLEAMAAGRPVIALGQGGARDTVRDLDRFAEGRLDGGDGPTGLFFDEPTPEAIARAVVRFEAEEDAFHPSELTAWTRRFDTDCFTQKIRDWVGGESTVQPRRMAA</sequence>
<keyword evidence="2" id="KW-0808">Transferase</keyword>
<dbReference type="SUPFAM" id="SSF53756">
    <property type="entry name" value="UDP-Glycosyltransferase/glycogen phosphorylase"/>
    <property type="match status" value="1"/>
</dbReference>
<dbReference type="PANTHER" id="PTHR45947">
    <property type="entry name" value="SULFOQUINOVOSYL TRANSFERASE SQD2"/>
    <property type="match status" value="1"/>
</dbReference>
<dbReference type="RefSeq" id="WP_145259299.1">
    <property type="nucleotide sequence ID" value="NZ_CP036279.1"/>
</dbReference>
<dbReference type="GO" id="GO:0016757">
    <property type="term" value="F:glycosyltransferase activity"/>
    <property type="evidence" value="ECO:0007669"/>
    <property type="project" value="UniProtKB-KW"/>
</dbReference>
<evidence type="ECO:0000259" key="1">
    <source>
        <dbReference type="Pfam" id="PF00534"/>
    </source>
</evidence>
<dbReference type="InterPro" id="IPR050194">
    <property type="entry name" value="Glycosyltransferase_grp1"/>
</dbReference>
<dbReference type="InterPro" id="IPR001296">
    <property type="entry name" value="Glyco_trans_1"/>
</dbReference>
<organism evidence="2 3">
    <name type="scientific">Kolteria novifilia</name>
    <dbReference type="NCBI Taxonomy" id="2527975"/>
    <lineage>
        <taxon>Bacteria</taxon>
        <taxon>Pseudomonadati</taxon>
        <taxon>Planctomycetota</taxon>
        <taxon>Planctomycetia</taxon>
        <taxon>Kolteriales</taxon>
        <taxon>Kolteriaceae</taxon>
        <taxon>Kolteria</taxon>
    </lineage>
</organism>
<keyword evidence="3" id="KW-1185">Reference proteome</keyword>
<reference evidence="2 3" key="1">
    <citation type="submission" date="2019-02" db="EMBL/GenBank/DDBJ databases">
        <title>Deep-cultivation of Planctomycetes and their phenomic and genomic characterization uncovers novel biology.</title>
        <authorList>
            <person name="Wiegand S."/>
            <person name="Jogler M."/>
            <person name="Boedeker C."/>
            <person name="Pinto D."/>
            <person name="Vollmers J."/>
            <person name="Rivas-Marin E."/>
            <person name="Kohn T."/>
            <person name="Peeters S.H."/>
            <person name="Heuer A."/>
            <person name="Rast P."/>
            <person name="Oberbeckmann S."/>
            <person name="Bunk B."/>
            <person name="Jeske O."/>
            <person name="Meyerdierks A."/>
            <person name="Storesund J.E."/>
            <person name="Kallscheuer N."/>
            <person name="Luecker S."/>
            <person name="Lage O.M."/>
            <person name="Pohl T."/>
            <person name="Merkel B.J."/>
            <person name="Hornburger P."/>
            <person name="Mueller R.-W."/>
            <person name="Bruemmer F."/>
            <person name="Labrenz M."/>
            <person name="Spormann A.M."/>
            <person name="Op den Camp H."/>
            <person name="Overmann J."/>
            <person name="Amann R."/>
            <person name="Jetten M.S.M."/>
            <person name="Mascher T."/>
            <person name="Medema M.H."/>
            <person name="Devos D.P."/>
            <person name="Kaster A.-K."/>
            <person name="Ovreas L."/>
            <person name="Rohde M."/>
            <person name="Galperin M.Y."/>
            <person name="Jogler C."/>
        </authorList>
    </citation>
    <scope>NUCLEOTIDE SEQUENCE [LARGE SCALE GENOMIC DNA]</scope>
    <source>
        <strain evidence="2 3">Pan216</strain>
    </source>
</reference>
<dbReference type="EMBL" id="CP036279">
    <property type="protein sequence ID" value="QDU62496.1"/>
    <property type="molecule type" value="Genomic_DNA"/>
</dbReference>